<organism evidence="2 3">
    <name type="scientific">Blattamonas nauphoetae</name>
    <dbReference type="NCBI Taxonomy" id="2049346"/>
    <lineage>
        <taxon>Eukaryota</taxon>
        <taxon>Metamonada</taxon>
        <taxon>Preaxostyla</taxon>
        <taxon>Oxymonadida</taxon>
        <taxon>Blattamonas</taxon>
    </lineage>
</organism>
<name>A0ABQ9Y587_9EUKA</name>
<protein>
    <submittedName>
        <fullName evidence="2">Uncharacterized protein</fullName>
    </submittedName>
</protein>
<keyword evidence="3" id="KW-1185">Reference proteome</keyword>
<accession>A0ABQ9Y587</accession>
<gene>
    <name evidence="2" type="ORF">BLNAU_6099</name>
</gene>
<feature type="region of interest" description="Disordered" evidence="1">
    <location>
        <begin position="410"/>
        <end position="450"/>
    </location>
</feature>
<feature type="compositionally biased region" description="Basic and acidic residues" evidence="1">
    <location>
        <begin position="432"/>
        <end position="450"/>
    </location>
</feature>
<comment type="caution">
    <text evidence="2">The sequence shown here is derived from an EMBL/GenBank/DDBJ whole genome shotgun (WGS) entry which is preliminary data.</text>
</comment>
<evidence type="ECO:0000313" key="2">
    <source>
        <dbReference type="EMBL" id="KAK2958850.1"/>
    </source>
</evidence>
<evidence type="ECO:0000313" key="3">
    <source>
        <dbReference type="Proteomes" id="UP001281761"/>
    </source>
</evidence>
<dbReference type="EMBL" id="JARBJD010000034">
    <property type="protein sequence ID" value="KAK2958850.1"/>
    <property type="molecule type" value="Genomic_DNA"/>
</dbReference>
<proteinExistence type="predicted"/>
<sequence length="450" mass="50857">MIRLFKSVSRMAGADSCTPRFMSLMISEGIPHFMAKTSLGLDKEHQLSDSAFFDDGEHNIRRITVHPACEELKSSCGDSPTWTPQKNQHVIHKSEFFVFILPFSNDCSPFLNWDKEEPETVNKQAVIFQSLVATLKSQPAFDDSLEAKAVKFLESVDARDDESGDAFVSKFGQPNGESLTNCIESIGVLISSSNQIITTAASKMLESLFWSCSAEIRLALIKADLIPQIITTRHSLSISFAEAEIVHISLMSVIINSLWFATPGSLDYFRIEDHHEQQTVHETVLAKVLAPSEKYICHLCVNRFSIIDGNMTHEFMILLARLLEISPYHQPTMDFIVNMSVYITITSCLTFFEADESIWDYLSHMVDIQREWSNTRGTQRQMWKKVLRITKMEGIEDVIEERLQNDRNSTSGIYSELDSEDGVHTNAIGSDGKADEHQPHLETISHTKPK</sequence>
<dbReference type="Proteomes" id="UP001281761">
    <property type="component" value="Unassembled WGS sequence"/>
</dbReference>
<evidence type="ECO:0000256" key="1">
    <source>
        <dbReference type="SAM" id="MobiDB-lite"/>
    </source>
</evidence>
<reference evidence="2 3" key="1">
    <citation type="journal article" date="2022" name="bioRxiv">
        <title>Genomics of Preaxostyla Flagellates Illuminates Evolutionary Transitions and the Path Towards Mitochondrial Loss.</title>
        <authorList>
            <person name="Novak L.V.F."/>
            <person name="Treitli S.C."/>
            <person name="Pyrih J."/>
            <person name="Halakuc P."/>
            <person name="Pipaliya S.V."/>
            <person name="Vacek V."/>
            <person name="Brzon O."/>
            <person name="Soukal P."/>
            <person name="Eme L."/>
            <person name="Dacks J.B."/>
            <person name="Karnkowska A."/>
            <person name="Elias M."/>
            <person name="Hampl V."/>
        </authorList>
    </citation>
    <scope>NUCLEOTIDE SEQUENCE [LARGE SCALE GENOMIC DNA]</scope>
    <source>
        <strain evidence="2">NAU3</strain>
        <tissue evidence="2">Gut</tissue>
    </source>
</reference>